<dbReference type="RefSeq" id="WP_135265286.1">
    <property type="nucleotide sequence ID" value="NZ_SMLM01000003.1"/>
</dbReference>
<evidence type="ECO:0000256" key="3">
    <source>
        <dbReference type="ARBA" id="ARBA00022679"/>
    </source>
</evidence>
<dbReference type="InterPro" id="IPR015424">
    <property type="entry name" value="PyrdxlP-dep_Trfase"/>
</dbReference>
<protein>
    <submittedName>
        <fullName evidence="5">Succinyldiaminopimelate transaminase</fullName>
        <ecNumber evidence="5">2.6.1.17</ecNumber>
    </submittedName>
</protein>
<dbReference type="PANTHER" id="PTHR42832">
    <property type="entry name" value="AMINO ACID AMINOTRANSFERASE"/>
    <property type="match status" value="1"/>
</dbReference>
<reference evidence="5 6" key="1">
    <citation type="submission" date="2019-03" db="EMBL/GenBank/DDBJ databases">
        <title>Ramlibacter henchirensis DSM 14656, whole genome shotgun sequence.</title>
        <authorList>
            <person name="Zhang X."/>
            <person name="Feng G."/>
            <person name="Zhu H."/>
        </authorList>
    </citation>
    <scope>NUCLEOTIDE SEQUENCE [LARGE SCALE GENOMIC DNA]</scope>
    <source>
        <strain evidence="5 6">DSM 14656</strain>
    </source>
</reference>
<dbReference type="NCBIfam" id="TIGR03538">
    <property type="entry name" value="DapC_gpp"/>
    <property type="match status" value="1"/>
</dbReference>
<dbReference type="Proteomes" id="UP000298180">
    <property type="component" value="Unassembled WGS sequence"/>
</dbReference>
<proteinExistence type="predicted"/>
<evidence type="ECO:0000256" key="1">
    <source>
        <dbReference type="ARBA" id="ARBA00001933"/>
    </source>
</evidence>
<dbReference type="AlphaFoldDB" id="A0A4Z0BRS0"/>
<dbReference type="GO" id="GO:0030170">
    <property type="term" value="F:pyridoxal phosphate binding"/>
    <property type="evidence" value="ECO:0007669"/>
    <property type="project" value="InterPro"/>
</dbReference>
<dbReference type="OrthoDB" id="9813612at2"/>
<evidence type="ECO:0000259" key="4">
    <source>
        <dbReference type="Pfam" id="PF00155"/>
    </source>
</evidence>
<keyword evidence="6" id="KW-1185">Reference proteome</keyword>
<dbReference type="EC" id="2.6.1.17" evidence="5"/>
<dbReference type="CDD" id="cd00609">
    <property type="entry name" value="AAT_like"/>
    <property type="match status" value="1"/>
</dbReference>
<dbReference type="EMBL" id="SMLM01000003">
    <property type="protein sequence ID" value="TFZ00948.1"/>
    <property type="molecule type" value="Genomic_DNA"/>
</dbReference>
<gene>
    <name evidence="5" type="ORF">EZ313_21185</name>
</gene>
<name>A0A4Z0BRS0_9BURK</name>
<dbReference type="InterPro" id="IPR015421">
    <property type="entry name" value="PyrdxlP-dep_Trfase_major"/>
</dbReference>
<evidence type="ECO:0000313" key="6">
    <source>
        <dbReference type="Proteomes" id="UP000298180"/>
    </source>
</evidence>
<evidence type="ECO:0000313" key="5">
    <source>
        <dbReference type="EMBL" id="TFZ00948.1"/>
    </source>
</evidence>
<dbReference type="InterPro" id="IPR019878">
    <property type="entry name" value="DapC_beta/gammaproteobac"/>
</dbReference>
<comment type="caution">
    <text evidence="5">The sequence shown here is derived from an EMBL/GenBank/DDBJ whole genome shotgun (WGS) entry which is preliminary data.</text>
</comment>
<keyword evidence="3 5" id="KW-0808">Transferase</keyword>
<keyword evidence="2 5" id="KW-0032">Aminotransferase</keyword>
<dbReference type="InterPro" id="IPR015422">
    <property type="entry name" value="PyrdxlP-dep_Trfase_small"/>
</dbReference>
<dbReference type="Gene3D" id="3.40.640.10">
    <property type="entry name" value="Type I PLP-dependent aspartate aminotransferase-like (Major domain)"/>
    <property type="match status" value="1"/>
</dbReference>
<dbReference type="InterPro" id="IPR050881">
    <property type="entry name" value="LL-DAP_aminotransferase"/>
</dbReference>
<dbReference type="SUPFAM" id="SSF53383">
    <property type="entry name" value="PLP-dependent transferases"/>
    <property type="match status" value="1"/>
</dbReference>
<dbReference type="InterPro" id="IPR004839">
    <property type="entry name" value="Aminotransferase_I/II_large"/>
</dbReference>
<organism evidence="5 6">
    <name type="scientific">Ramlibacter henchirensis</name>
    <dbReference type="NCBI Taxonomy" id="204072"/>
    <lineage>
        <taxon>Bacteria</taxon>
        <taxon>Pseudomonadati</taxon>
        <taxon>Pseudomonadota</taxon>
        <taxon>Betaproteobacteria</taxon>
        <taxon>Burkholderiales</taxon>
        <taxon>Comamonadaceae</taxon>
        <taxon>Ramlibacter</taxon>
    </lineage>
</organism>
<dbReference type="Gene3D" id="3.90.1150.10">
    <property type="entry name" value="Aspartate Aminotransferase, domain 1"/>
    <property type="match status" value="1"/>
</dbReference>
<dbReference type="Pfam" id="PF00155">
    <property type="entry name" value="Aminotran_1_2"/>
    <property type="match status" value="1"/>
</dbReference>
<comment type="cofactor">
    <cofactor evidence="1">
        <name>pyridoxal 5'-phosphate</name>
        <dbReference type="ChEBI" id="CHEBI:597326"/>
    </cofactor>
</comment>
<feature type="domain" description="Aminotransferase class I/classII large" evidence="4">
    <location>
        <begin position="32"/>
        <end position="392"/>
    </location>
</feature>
<accession>A0A4Z0BRS0</accession>
<sequence>MNPLLARLQPYPFERLRQLFAGVTPNPAYRPISLGIGEPKHATPAFIKQAFAQAIETPGTDFAAYPPTIGTPALREAFSGWLGRRYGLKVDPATQVLPVNGSREALFAFAQTVIDPTRRPVVVCPNPFYQIYEGAALLAGAQPYYAPSDPARNFAVDWDSVPAGVWARTQLLYVCSPGNPTGAVMPLEEWRKLFELSDRHGFVIASDECYSEIYFRDEPPLGGMEAAAKLGRADFRRLVSFTSLSKRSNVPGMRSGFVAGDAQLLKAFALYRTYHGSAMAPPVQAASIVAWGDERHVEENRAQYRRKFAEVTPVLTDVLDVRLPDASFYLWAGVPGGDDQAFARELLAQYNVTVLPGSFLARESGGRNPGAGRVRMALVAQTAECLEAAQRIARFIQQHSA</sequence>
<dbReference type="GO" id="GO:0009016">
    <property type="term" value="F:succinyldiaminopimelate transaminase activity"/>
    <property type="evidence" value="ECO:0007669"/>
    <property type="project" value="UniProtKB-EC"/>
</dbReference>
<evidence type="ECO:0000256" key="2">
    <source>
        <dbReference type="ARBA" id="ARBA00022576"/>
    </source>
</evidence>
<dbReference type="PANTHER" id="PTHR42832:SF3">
    <property type="entry name" value="L-GLUTAMINE--4-(METHYLSULFANYL)-2-OXOBUTANOATE AMINOTRANSFERASE"/>
    <property type="match status" value="1"/>
</dbReference>
<dbReference type="GO" id="GO:0009089">
    <property type="term" value="P:lysine biosynthetic process via diaminopimelate"/>
    <property type="evidence" value="ECO:0007669"/>
    <property type="project" value="InterPro"/>
</dbReference>